<dbReference type="Proteomes" id="UP000002315">
    <property type="component" value="Chromosome"/>
</dbReference>
<feature type="domain" description="YdbS-like PH" evidence="2">
    <location>
        <begin position="77"/>
        <end position="153"/>
    </location>
</feature>
<reference evidence="3 4" key="1">
    <citation type="journal article" date="2010" name="Stand. Genomic Sci.">
        <title>Complete genome sequence of Methanothermus fervidus type strain (V24S).</title>
        <authorList>
            <person name="Anderson I."/>
            <person name="Djao O.D."/>
            <person name="Misra M."/>
            <person name="Chertkov O."/>
            <person name="Nolan M."/>
            <person name="Lucas S."/>
            <person name="Lapidus A."/>
            <person name="Del Rio T.G."/>
            <person name="Tice H."/>
            <person name="Cheng J.F."/>
            <person name="Tapia R."/>
            <person name="Han C."/>
            <person name="Goodwin L."/>
            <person name="Pitluck S."/>
            <person name="Liolios K."/>
            <person name="Ivanova N."/>
            <person name="Mavromatis K."/>
            <person name="Mikhailova N."/>
            <person name="Pati A."/>
            <person name="Brambilla E."/>
            <person name="Chen A."/>
            <person name="Palaniappan K."/>
            <person name="Land M."/>
            <person name="Hauser L."/>
            <person name="Chang Y.J."/>
            <person name="Jeffries C.D."/>
            <person name="Sikorski J."/>
            <person name="Spring S."/>
            <person name="Rohde M."/>
            <person name="Eichinger K."/>
            <person name="Huber H."/>
            <person name="Wirth R."/>
            <person name="Goker M."/>
            <person name="Detter J.C."/>
            <person name="Woyke T."/>
            <person name="Bristow J."/>
            <person name="Eisen J.A."/>
            <person name="Markowitz V."/>
            <person name="Hugenholtz P."/>
            <person name="Klenk H.P."/>
            <person name="Kyrpides N.C."/>
        </authorList>
    </citation>
    <scope>NUCLEOTIDE SEQUENCE [LARGE SCALE GENOMIC DNA]</scope>
    <source>
        <strain evidence="4">ATCC 43054 / DSM 2088 / JCM 10308 / V24 S</strain>
    </source>
</reference>
<dbReference type="PANTHER" id="PTHR37938">
    <property type="entry name" value="BLL0215 PROTEIN"/>
    <property type="match status" value="1"/>
</dbReference>
<keyword evidence="1" id="KW-1133">Transmembrane helix</keyword>
<dbReference type="AlphaFoldDB" id="E3GYD5"/>
<keyword evidence="4" id="KW-1185">Reference proteome</keyword>
<proteinExistence type="predicted"/>
<dbReference type="PANTHER" id="PTHR37938:SF1">
    <property type="entry name" value="BLL0215 PROTEIN"/>
    <property type="match status" value="1"/>
</dbReference>
<sequence>MENIVYKTRPNIILYTNLPVKLIFLLILIYLFPLAMNFLYDIEKTLIPLPLITLLTYIFAFIGIILILSIFLDFLSWKFTNYILTDHRLIVESGFLRKERAYIHYPKIVDITIHQGIIDRMFNVGDMEIRGGHDIAPLILRKIPRPEEFEEKINQLISSYESKK</sequence>
<name>E3GYD5_METFV</name>
<dbReference type="KEGG" id="mfv:Mfer_0517"/>
<dbReference type="STRING" id="523846.Mfer_0517"/>
<dbReference type="OrthoDB" id="78147at2157"/>
<dbReference type="InterPro" id="IPR005182">
    <property type="entry name" value="YdbS-like_PH"/>
</dbReference>
<evidence type="ECO:0000259" key="2">
    <source>
        <dbReference type="Pfam" id="PF03703"/>
    </source>
</evidence>
<feature type="transmembrane region" description="Helical" evidence="1">
    <location>
        <begin position="52"/>
        <end position="75"/>
    </location>
</feature>
<evidence type="ECO:0000313" key="3">
    <source>
        <dbReference type="EMBL" id="ADP77317.1"/>
    </source>
</evidence>
<feature type="transmembrane region" description="Helical" evidence="1">
    <location>
        <begin position="12"/>
        <end position="32"/>
    </location>
</feature>
<protein>
    <submittedName>
        <fullName evidence="3">Membrane-flanked domain protein</fullName>
    </submittedName>
</protein>
<keyword evidence="1" id="KW-0812">Transmembrane</keyword>
<gene>
    <name evidence="3" type="ordered locus">Mfer_0517</name>
</gene>
<dbReference type="Pfam" id="PF03703">
    <property type="entry name" value="bPH_2"/>
    <property type="match status" value="1"/>
</dbReference>
<dbReference type="HOGENOM" id="CLU_094459_0_0_2"/>
<evidence type="ECO:0000313" key="4">
    <source>
        <dbReference type="Proteomes" id="UP000002315"/>
    </source>
</evidence>
<keyword evidence="1" id="KW-0472">Membrane</keyword>
<evidence type="ECO:0000256" key="1">
    <source>
        <dbReference type="SAM" id="Phobius"/>
    </source>
</evidence>
<dbReference type="EMBL" id="CP002278">
    <property type="protein sequence ID" value="ADP77317.1"/>
    <property type="molecule type" value="Genomic_DNA"/>
</dbReference>
<organism evidence="3 4">
    <name type="scientific">Methanothermus fervidus (strain ATCC 43054 / DSM 2088 / JCM 10308 / V24 S)</name>
    <dbReference type="NCBI Taxonomy" id="523846"/>
    <lineage>
        <taxon>Archaea</taxon>
        <taxon>Methanobacteriati</taxon>
        <taxon>Methanobacteriota</taxon>
        <taxon>Methanomada group</taxon>
        <taxon>Methanobacteria</taxon>
        <taxon>Methanobacteriales</taxon>
        <taxon>Methanothermaceae</taxon>
        <taxon>Methanothermus</taxon>
    </lineage>
</organism>
<accession>E3GYD5</accession>